<evidence type="ECO:0000313" key="1">
    <source>
        <dbReference type="EMBL" id="SNZ12147.1"/>
    </source>
</evidence>
<gene>
    <name evidence="1" type="ORF">SAMN06269185_1520</name>
</gene>
<sequence length="114" mass="12840">MSEDCEIEAVAAVLEDGTARTILTQTSLEPMSATTLSERCDASKPTVYRRLDDLRELDLLVEQTEPDPEGGHHQTVYATNMERITVELRDGELHLSVDRRPDIADRFTRLIEGI</sequence>
<dbReference type="Gene3D" id="1.10.10.10">
    <property type="entry name" value="Winged helix-like DNA-binding domain superfamily/Winged helix DNA-binding domain"/>
    <property type="match status" value="1"/>
</dbReference>
<keyword evidence="2" id="KW-1185">Reference proteome</keyword>
<dbReference type="AlphaFoldDB" id="A0A285NT38"/>
<dbReference type="InterPro" id="IPR036390">
    <property type="entry name" value="WH_DNA-bd_sf"/>
</dbReference>
<reference evidence="1 2" key="1">
    <citation type="submission" date="2017-09" db="EMBL/GenBank/DDBJ databases">
        <authorList>
            <person name="Ehlers B."/>
            <person name="Leendertz F.H."/>
        </authorList>
    </citation>
    <scope>NUCLEOTIDE SEQUENCE [LARGE SCALE GENOMIC DNA]</scope>
    <source>
        <strain evidence="1 2">DSM 27208</strain>
    </source>
</reference>
<dbReference type="OrthoDB" id="311452at2157"/>
<dbReference type="Pfam" id="PF12840">
    <property type="entry name" value="HTH_20"/>
    <property type="match status" value="1"/>
</dbReference>
<dbReference type="InterPro" id="IPR036388">
    <property type="entry name" value="WH-like_DNA-bd_sf"/>
</dbReference>
<dbReference type="SUPFAM" id="SSF46785">
    <property type="entry name" value="Winged helix' DNA-binding domain"/>
    <property type="match status" value="1"/>
</dbReference>
<name>A0A285NT38_NATPI</name>
<evidence type="ECO:0000313" key="2">
    <source>
        <dbReference type="Proteomes" id="UP000219453"/>
    </source>
</evidence>
<accession>A0A285NT38</accession>
<dbReference type="RefSeq" id="WP_097008491.1">
    <property type="nucleotide sequence ID" value="NZ_OBEJ01000002.1"/>
</dbReference>
<dbReference type="EMBL" id="OBEJ01000002">
    <property type="protein sequence ID" value="SNZ12147.1"/>
    <property type="molecule type" value="Genomic_DNA"/>
</dbReference>
<proteinExistence type="predicted"/>
<dbReference type="Proteomes" id="UP000219453">
    <property type="component" value="Unassembled WGS sequence"/>
</dbReference>
<organism evidence="1 2">
    <name type="scientific">Natronoarchaeum philippinense</name>
    <dbReference type="NCBI Taxonomy" id="558529"/>
    <lineage>
        <taxon>Archaea</taxon>
        <taxon>Methanobacteriati</taxon>
        <taxon>Methanobacteriota</taxon>
        <taxon>Stenosarchaea group</taxon>
        <taxon>Halobacteria</taxon>
        <taxon>Halobacteriales</taxon>
        <taxon>Natronoarchaeaceae</taxon>
    </lineage>
</organism>
<protein>
    <submittedName>
        <fullName evidence="1">Helix-turn-helix domain-containing protein</fullName>
    </submittedName>
</protein>